<keyword evidence="6" id="KW-1185">Reference proteome</keyword>
<dbReference type="AlphaFoldDB" id="A0A3N9TIX5"/>
<gene>
    <name evidence="5" type="ORF">EES38_05575</name>
</gene>
<protein>
    <submittedName>
        <fullName evidence="5">DUF2007 domain-containing protein</fullName>
    </submittedName>
</protein>
<dbReference type="Pfam" id="PF24463">
    <property type="entry name" value="DUF7577"/>
    <property type="match status" value="1"/>
</dbReference>
<comment type="caution">
    <text evidence="5">The sequence shown here is derived from an EMBL/GenBank/DDBJ whole genome shotgun (WGS) entry which is preliminary data.</text>
</comment>
<keyword evidence="2" id="KW-0863">Zinc-finger</keyword>
<proteinExistence type="predicted"/>
<keyword evidence="3" id="KW-0862">Zinc</keyword>
<organism evidence="5 6">
    <name type="scientific">Vibrio viridaestus</name>
    <dbReference type="NCBI Taxonomy" id="2487322"/>
    <lineage>
        <taxon>Bacteria</taxon>
        <taxon>Pseudomonadati</taxon>
        <taxon>Pseudomonadota</taxon>
        <taxon>Gammaproteobacteria</taxon>
        <taxon>Vibrionales</taxon>
        <taxon>Vibrionaceae</taxon>
        <taxon>Vibrio</taxon>
    </lineage>
</organism>
<keyword evidence="1" id="KW-0479">Metal-binding</keyword>
<name>A0A3N9TIX5_9VIBR</name>
<evidence type="ECO:0000256" key="2">
    <source>
        <dbReference type="ARBA" id="ARBA00022771"/>
    </source>
</evidence>
<reference evidence="5 6" key="1">
    <citation type="submission" date="2018-11" db="EMBL/GenBank/DDBJ databases">
        <title>Vibrio LJC006 sp. nov., isolated from seawater during the bloom of the enteromorpha.</title>
        <authorList>
            <person name="Liang J."/>
        </authorList>
    </citation>
    <scope>NUCLEOTIDE SEQUENCE [LARGE SCALE GENOMIC DNA]</scope>
    <source>
        <strain evidence="5 6">LJC006</strain>
    </source>
</reference>
<dbReference type="OrthoDB" id="9814654at2"/>
<accession>A0A3N9TIX5</accession>
<dbReference type="EMBL" id="RJVQ01000002">
    <property type="protein sequence ID" value="RQW64060.1"/>
    <property type="molecule type" value="Genomic_DNA"/>
</dbReference>
<evidence type="ECO:0000256" key="3">
    <source>
        <dbReference type="ARBA" id="ARBA00022833"/>
    </source>
</evidence>
<dbReference type="GO" id="GO:0008270">
    <property type="term" value="F:zinc ion binding"/>
    <property type="evidence" value="ECO:0007669"/>
    <property type="project" value="UniProtKB-KW"/>
</dbReference>
<evidence type="ECO:0000313" key="6">
    <source>
        <dbReference type="Proteomes" id="UP000281112"/>
    </source>
</evidence>
<dbReference type="Proteomes" id="UP000281112">
    <property type="component" value="Unassembled WGS sequence"/>
</dbReference>
<dbReference type="RefSeq" id="WP_124936181.1">
    <property type="nucleotide sequence ID" value="NZ_RJVQ01000002.1"/>
</dbReference>
<sequence>MKLVYTHESKILVDSVRLLLEENGISTTLRNEFSSSAVGELSPIDTWPEVWVDEHSYLRATKVIDAMNSQIEERAWRCSGCGEENEATFEICWNCLKERVE</sequence>
<evidence type="ECO:0000256" key="1">
    <source>
        <dbReference type="ARBA" id="ARBA00022723"/>
    </source>
</evidence>
<dbReference type="PROSITE" id="PS01358">
    <property type="entry name" value="ZF_RANBP2_1"/>
    <property type="match status" value="1"/>
</dbReference>
<dbReference type="InterPro" id="IPR055999">
    <property type="entry name" value="DUF7577"/>
</dbReference>
<evidence type="ECO:0000313" key="5">
    <source>
        <dbReference type="EMBL" id="RQW64060.1"/>
    </source>
</evidence>
<dbReference type="InterPro" id="IPR018551">
    <property type="entry name" value="DUF2007"/>
</dbReference>
<dbReference type="Pfam" id="PF09413">
    <property type="entry name" value="DUF2007"/>
    <property type="match status" value="1"/>
</dbReference>
<evidence type="ECO:0000259" key="4">
    <source>
        <dbReference type="PROSITE" id="PS01358"/>
    </source>
</evidence>
<dbReference type="InterPro" id="IPR001876">
    <property type="entry name" value="Znf_RanBP2"/>
</dbReference>
<feature type="domain" description="RanBP2-type" evidence="4">
    <location>
        <begin position="76"/>
        <end position="95"/>
    </location>
</feature>